<keyword evidence="5 9" id="KW-0798">TonB box</keyword>
<dbReference type="Proteomes" id="UP001589734">
    <property type="component" value="Unassembled WGS sequence"/>
</dbReference>
<feature type="signal peptide" evidence="10">
    <location>
        <begin position="1"/>
        <end position="32"/>
    </location>
</feature>
<dbReference type="Pfam" id="PF07715">
    <property type="entry name" value="Plug"/>
    <property type="match status" value="1"/>
</dbReference>
<proteinExistence type="inferred from homology"/>
<dbReference type="InterPro" id="IPR012910">
    <property type="entry name" value="Plug_dom"/>
</dbReference>
<dbReference type="InterPro" id="IPR039426">
    <property type="entry name" value="TonB-dep_rcpt-like"/>
</dbReference>
<evidence type="ECO:0000256" key="1">
    <source>
        <dbReference type="ARBA" id="ARBA00004571"/>
    </source>
</evidence>
<dbReference type="InterPro" id="IPR008969">
    <property type="entry name" value="CarboxyPept-like_regulatory"/>
</dbReference>
<evidence type="ECO:0000256" key="5">
    <source>
        <dbReference type="ARBA" id="ARBA00023077"/>
    </source>
</evidence>
<protein>
    <submittedName>
        <fullName evidence="13">SusC/RagA family TonB-linked outer membrane protein</fullName>
    </submittedName>
</protein>
<dbReference type="InterPro" id="IPR037066">
    <property type="entry name" value="Plug_dom_sf"/>
</dbReference>
<feature type="domain" description="TonB-dependent receptor plug" evidence="12">
    <location>
        <begin position="126"/>
        <end position="239"/>
    </location>
</feature>
<evidence type="ECO:0000256" key="7">
    <source>
        <dbReference type="ARBA" id="ARBA00023237"/>
    </source>
</evidence>
<dbReference type="InterPro" id="IPR000531">
    <property type="entry name" value="Beta-barrel_TonB"/>
</dbReference>
<reference evidence="13 14" key="1">
    <citation type="submission" date="2024-09" db="EMBL/GenBank/DDBJ databases">
        <authorList>
            <person name="Sun Q."/>
            <person name="Mori K."/>
        </authorList>
    </citation>
    <scope>NUCLEOTIDE SEQUENCE [LARGE SCALE GENOMIC DNA]</scope>
    <source>
        <strain evidence="13 14">CGMCC 1.12926</strain>
    </source>
</reference>
<comment type="similarity">
    <text evidence="8 9">Belongs to the TonB-dependent receptor family.</text>
</comment>
<keyword evidence="14" id="KW-1185">Reference proteome</keyword>
<keyword evidence="2 8" id="KW-0813">Transport</keyword>
<organism evidence="13 14">
    <name type="scientific">Flavobacterium procerum</name>
    <dbReference type="NCBI Taxonomy" id="1455569"/>
    <lineage>
        <taxon>Bacteria</taxon>
        <taxon>Pseudomonadati</taxon>
        <taxon>Bacteroidota</taxon>
        <taxon>Flavobacteriia</taxon>
        <taxon>Flavobacteriales</taxon>
        <taxon>Flavobacteriaceae</taxon>
        <taxon>Flavobacterium</taxon>
    </lineage>
</organism>
<dbReference type="InterPro" id="IPR023996">
    <property type="entry name" value="TonB-dep_OMP_SusC/RagA"/>
</dbReference>
<keyword evidence="6 8" id="KW-0472">Membrane</keyword>
<evidence type="ECO:0000259" key="11">
    <source>
        <dbReference type="Pfam" id="PF00593"/>
    </source>
</evidence>
<dbReference type="Pfam" id="PF13715">
    <property type="entry name" value="CarbopepD_reg_2"/>
    <property type="match status" value="1"/>
</dbReference>
<dbReference type="EMBL" id="JBHLYW010000002">
    <property type="protein sequence ID" value="MFC0075802.1"/>
    <property type="molecule type" value="Genomic_DNA"/>
</dbReference>
<keyword evidence="3 8" id="KW-1134">Transmembrane beta strand</keyword>
<dbReference type="SUPFAM" id="SSF49464">
    <property type="entry name" value="Carboxypeptidase regulatory domain-like"/>
    <property type="match status" value="1"/>
</dbReference>
<dbReference type="InterPro" id="IPR023997">
    <property type="entry name" value="TonB-dep_OMP_SusC/RagA_CS"/>
</dbReference>
<dbReference type="RefSeq" id="WP_379685437.1">
    <property type="nucleotide sequence ID" value="NZ_JBHLYW010000002.1"/>
</dbReference>
<feature type="domain" description="TonB-dependent receptor-like beta-barrel" evidence="11">
    <location>
        <begin position="412"/>
        <end position="772"/>
    </location>
</feature>
<evidence type="ECO:0000256" key="10">
    <source>
        <dbReference type="SAM" id="SignalP"/>
    </source>
</evidence>
<dbReference type="Gene3D" id="2.40.170.20">
    <property type="entry name" value="TonB-dependent receptor, beta-barrel domain"/>
    <property type="match status" value="1"/>
</dbReference>
<dbReference type="SUPFAM" id="SSF56935">
    <property type="entry name" value="Porins"/>
    <property type="match status" value="1"/>
</dbReference>
<evidence type="ECO:0000256" key="3">
    <source>
        <dbReference type="ARBA" id="ARBA00022452"/>
    </source>
</evidence>
<evidence type="ECO:0000256" key="2">
    <source>
        <dbReference type="ARBA" id="ARBA00022448"/>
    </source>
</evidence>
<evidence type="ECO:0000313" key="14">
    <source>
        <dbReference type="Proteomes" id="UP001589734"/>
    </source>
</evidence>
<evidence type="ECO:0000256" key="4">
    <source>
        <dbReference type="ARBA" id="ARBA00022692"/>
    </source>
</evidence>
<gene>
    <name evidence="13" type="ORF">ACFFLS_02010</name>
</gene>
<evidence type="ECO:0000256" key="6">
    <source>
        <dbReference type="ARBA" id="ARBA00023136"/>
    </source>
</evidence>
<dbReference type="Gene3D" id="2.60.40.1120">
    <property type="entry name" value="Carboxypeptidase-like, regulatory domain"/>
    <property type="match status" value="1"/>
</dbReference>
<evidence type="ECO:0000256" key="8">
    <source>
        <dbReference type="PROSITE-ProRule" id="PRU01360"/>
    </source>
</evidence>
<dbReference type="NCBIfam" id="TIGR04057">
    <property type="entry name" value="SusC_RagA_signa"/>
    <property type="match status" value="1"/>
</dbReference>
<evidence type="ECO:0000259" key="12">
    <source>
        <dbReference type="Pfam" id="PF07715"/>
    </source>
</evidence>
<keyword evidence="10" id="KW-0732">Signal</keyword>
<keyword evidence="7 8" id="KW-0998">Cell outer membrane</keyword>
<dbReference type="Gene3D" id="2.170.130.10">
    <property type="entry name" value="TonB-dependent receptor, plug domain"/>
    <property type="match status" value="1"/>
</dbReference>
<evidence type="ECO:0000256" key="9">
    <source>
        <dbReference type="RuleBase" id="RU003357"/>
    </source>
</evidence>
<keyword evidence="4 8" id="KW-0812">Transmembrane</keyword>
<sequence length="1056" mass="115746">MTNFLITKSRSKYFKNLGFLFLMLVLSVSVNAQTSVSGTVSDGSGPIPGVNIYVKGTKTSTVSNFDGTFTLSSLPANAVLSFSFIGYKTKEVATAGKSKIDVLLEEDLSSLKEVVVIGYGTAKRGDLTGAISSVNSTVISQSVATTLDQVLQGRAAGVNIQANNGAPGSSASVRIRGLSSISGLNEPIYVIDGVVIDGNTGSNNNNPLAGINPADIATVDILKDASATAIYGSRAGSGVIIITTKAGKKGELALNFDSYVGWQKIPKQLQVLNLREYGTLKNTRADLGIVQRDNTFIRPELLGDGTNWQDELFTTAMMQSYNLSGSGGSDTTTYSFGIGYLDQEGIAIGSGFNRFNLRGVIDSQIKSFLKVGVNLAVNKTNQINTFSDNALILTALKQTPNVAARNADGTFDGPDTTEFVQNNPLGLALMRDNFNRNYGLRANAYMEITFFKDLKLKSQYSVDYNFGNNYTFNPSYTFGALVNDVREGSRTKSLNDNWIWNNTLTYNKTFGKHTVTAMAGQEFVENYRDNLYGYRSGYITNGATDLNAGDSTTARNSNSSFKSALSSYFGRLFYSFDDRYLLTATLRRDGSSQFAKENQWDWFPSAALAWKVSNESFLKENKTINNLKLRLGWGLVGNQNVQYVYPYTSIYGTSATNWGAGQIATNTANPDLGWEKTKSSNLGFDLGLFNNRIEFTADLYYKKTEGLLLPLSLPAYAGTTGQGSTTPPIYNIGSIENKGIELTLNTINMERNDFVWKSNITFSMNRNKVLALNSDSGVYDQRVQQGSDVTIVTRTAVGKPIGQFYGYKVIGRFEKATDFYYKDKDGVVKPTALPEGMVIGENGVWVGDYIFEDKNKDGVINEKDTDYIGNPEPKFVFGVGNTFSFKGFDVNIFLTGSYGNEVLNYQRRWLENPRENTNLLKTALGYAQLELIDPNGPNDYRNVQIVGGDPYMPRIAASSAASASNYRLSNRFVEDGSYVRVKNISIGYNLPKSLYSKYGISNIKIYSNTQNVLTFTKYKGYDPEIGAANQNNLLYGVDNGRYPSPIITTLGLTVNF</sequence>
<feature type="chain" id="PRO_5045769292" evidence="10">
    <location>
        <begin position="33"/>
        <end position="1056"/>
    </location>
</feature>
<dbReference type="InterPro" id="IPR036942">
    <property type="entry name" value="Beta-barrel_TonB_sf"/>
</dbReference>
<dbReference type="PROSITE" id="PS52016">
    <property type="entry name" value="TONB_DEPENDENT_REC_3"/>
    <property type="match status" value="1"/>
</dbReference>
<dbReference type="NCBIfam" id="TIGR04056">
    <property type="entry name" value="OMP_RagA_SusC"/>
    <property type="match status" value="1"/>
</dbReference>
<name>A0ABV6BK39_9FLAO</name>
<accession>A0ABV6BK39</accession>
<comment type="subcellular location">
    <subcellularLocation>
        <location evidence="1 8">Cell outer membrane</location>
        <topology evidence="1 8">Multi-pass membrane protein</topology>
    </subcellularLocation>
</comment>
<dbReference type="Pfam" id="PF00593">
    <property type="entry name" value="TonB_dep_Rec_b-barrel"/>
    <property type="match status" value="1"/>
</dbReference>
<evidence type="ECO:0000313" key="13">
    <source>
        <dbReference type="EMBL" id="MFC0075802.1"/>
    </source>
</evidence>
<comment type="caution">
    <text evidence="13">The sequence shown here is derived from an EMBL/GenBank/DDBJ whole genome shotgun (WGS) entry which is preliminary data.</text>
</comment>